<name>A0A2V3HS80_9ARCH</name>
<feature type="compositionally biased region" description="Basic and acidic residues" evidence="5">
    <location>
        <begin position="322"/>
        <end position="333"/>
    </location>
</feature>
<reference evidence="6 7" key="1">
    <citation type="journal article" date="2015" name="Nat. Commun.">
        <title>Genomic and transcriptomic evidence for scavenging of diverse organic compounds by widespread deep-sea archaea.</title>
        <authorList>
            <person name="Li M."/>
            <person name="Baker B.J."/>
            <person name="Anantharaman K."/>
            <person name="Jain S."/>
            <person name="Breier J.A."/>
            <person name="Dick G.J."/>
        </authorList>
    </citation>
    <scope>NUCLEOTIDE SEQUENCE [LARGE SCALE GENOMIC DNA]</scope>
    <source>
        <strain evidence="6">Cayman_51_deep</strain>
    </source>
</reference>
<evidence type="ECO:0000313" key="6">
    <source>
        <dbReference type="EMBL" id="PXF21970.1"/>
    </source>
</evidence>
<sequence length="590" mass="64950">MVETPISKVLEEASYKARADDILGAVELYRKATELDGSSASAWYGLAVMQSKRGNTADAVSAFERAHDLKPDHAPTSANLAVLLESRNPVRAASLAKLALKTLSDVEELTRIAERHPPEEPLILPARIVEKQVQEVIPHPPMLDSKPVDEEPLMLEATPVLADIADVAEHAAELAREGEFQESLNLIQPRLESDASGNSSLWALCGVCLSQLDHVEDAIQAIEYAISIGEDSAKAHFNLAQLLRKLGRNDAAMQSLANALLSDPSHINSLVARGEIFLERGEDDLAVQNWERVVAMEPEHPISIEIENLKLSDDATDDDSEEVVKDEVEKQSAESDEDAPIPFVETRSFKIDKARELTDSGDHVGAVNAWKDLLLDDNSSPEVWHGLADALSVAGHIDRAHQCRQRANAIEEETQNEEKRKEAVSEADLVEAAIMAEGKASHLPPSEEESVNVAIEWYNNGLNLLTEENSLEALNCFEKAIGGAPREERELRVRAQNGRGHALYQLRRYPESIQAYHAAITMDPAGVTGRALYNMGSSYAAVELYADAIKCFEQALGRGLDTEDVTICKTQINRCRLLHKEQEKRRRATA</sequence>
<dbReference type="Pfam" id="PF14559">
    <property type="entry name" value="TPR_19"/>
    <property type="match status" value="1"/>
</dbReference>
<dbReference type="Proteomes" id="UP000248161">
    <property type="component" value="Unassembled WGS sequence"/>
</dbReference>
<feature type="repeat" description="TPR" evidence="3">
    <location>
        <begin position="267"/>
        <end position="300"/>
    </location>
</feature>
<evidence type="ECO:0000256" key="5">
    <source>
        <dbReference type="SAM" id="MobiDB-lite"/>
    </source>
</evidence>
<dbReference type="Pfam" id="PF13432">
    <property type="entry name" value="TPR_16"/>
    <property type="match status" value="2"/>
</dbReference>
<feature type="region of interest" description="Disordered" evidence="5">
    <location>
        <begin position="311"/>
        <end position="339"/>
    </location>
</feature>
<evidence type="ECO:0000256" key="2">
    <source>
        <dbReference type="ARBA" id="ARBA00022803"/>
    </source>
</evidence>
<keyword evidence="2 3" id="KW-0802">TPR repeat</keyword>
<dbReference type="EMBL" id="PSPG01000004">
    <property type="protein sequence ID" value="PXF21970.1"/>
    <property type="molecule type" value="Genomic_DNA"/>
</dbReference>
<evidence type="ECO:0000313" key="7">
    <source>
        <dbReference type="Proteomes" id="UP000248161"/>
    </source>
</evidence>
<dbReference type="Pfam" id="PF13181">
    <property type="entry name" value="TPR_8"/>
    <property type="match status" value="1"/>
</dbReference>
<comment type="caution">
    <text evidence="6">The sequence shown here is derived from an EMBL/GenBank/DDBJ whole genome shotgun (WGS) entry which is preliminary data.</text>
</comment>
<dbReference type="SMART" id="SM00028">
    <property type="entry name" value="TPR"/>
    <property type="match status" value="7"/>
</dbReference>
<dbReference type="PANTHER" id="PTHR44943:SF4">
    <property type="entry name" value="TPR REPEAT-CONTAINING PROTEIN MJ0798"/>
    <property type="match status" value="1"/>
</dbReference>
<dbReference type="Gene3D" id="1.25.40.10">
    <property type="entry name" value="Tetratricopeptide repeat domain"/>
    <property type="match status" value="3"/>
</dbReference>
<dbReference type="PANTHER" id="PTHR44943">
    <property type="entry name" value="CELLULOSE SYNTHASE OPERON PROTEIN C"/>
    <property type="match status" value="1"/>
</dbReference>
<dbReference type="SUPFAM" id="SSF48452">
    <property type="entry name" value="TPR-like"/>
    <property type="match status" value="3"/>
</dbReference>
<feature type="repeat" description="TPR" evidence="3">
    <location>
        <begin position="233"/>
        <end position="266"/>
    </location>
</feature>
<evidence type="ECO:0000256" key="3">
    <source>
        <dbReference type="PROSITE-ProRule" id="PRU00339"/>
    </source>
</evidence>
<dbReference type="InterPro" id="IPR051685">
    <property type="entry name" value="Ycf3/AcsC/BcsC/TPR_MFPF"/>
</dbReference>
<organism evidence="6 7">
    <name type="scientific">Candidatus Thalassarchaeum betae</name>
    <dbReference type="NCBI Taxonomy" id="2599289"/>
    <lineage>
        <taxon>Archaea</taxon>
        <taxon>Methanobacteriati</taxon>
        <taxon>Thermoplasmatota</taxon>
        <taxon>Candidatus Poseidoniia</taxon>
        <taxon>Candidatus Poseidoniales</taxon>
        <taxon>Candidatus Thalassarchaeaceae</taxon>
        <taxon>Candidatus Thalassarchaeum</taxon>
    </lineage>
</organism>
<gene>
    <name evidence="6" type="ORF">CXX69_02365</name>
</gene>
<evidence type="ECO:0000256" key="4">
    <source>
        <dbReference type="SAM" id="Coils"/>
    </source>
</evidence>
<feature type="repeat" description="TPR" evidence="3">
    <location>
        <begin position="493"/>
        <end position="526"/>
    </location>
</feature>
<feature type="coiled-coil region" evidence="4">
    <location>
        <begin position="400"/>
        <end position="427"/>
    </location>
</feature>
<accession>A0A2V3HS80</accession>
<keyword evidence="1" id="KW-0677">Repeat</keyword>
<dbReference type="PROSITE" id="PS50005">
    <property type="entry name" value="TPR"/>
    <property type="match status" value="4"/>
</dbReference>
<evidence type="ECO:0008006" key="8">
    <source>
        <dbReference type="Google" id="ProtNLM"/>
    </source>
</evidence>
<proteinExistence type="predicted"/>
<evidence type="ECO:0000256" key="1">
    <source>
        <dbReference type="ARBA" id="ARBA00022737"/>
    </source>
</evidence>
<dbReference type="InterPro" id="IPR011990">
    <property type="entry name" value="TPR-like_helical_dom_sf"/>
</dbReference>
<dbReference type="InterPro" id="IPR019734">
    <property type="entry name" value="TPR_rpt"/>
</dbReference>
<feature type="repeat" description="TPR" evidence="3">
    <location>
        <begin position="40"/>
        <end position="73"/>
    </location>
</feature>
<keyword evidence="4" id="KW-0175">Coiled coil</keyword>
<dbReference type="AlphaFoldDB" id="A0A2V3HS80"/>
<protein>
    <recommendedName>
        <fullName evidence="8">Tetratricopeptide repeat protein</fullName>
    </recommendedName>
</protein>